<dbReference type="Proteomes" id="UP000216207">
    <property type="component" value="Unassembled WGS sequence"/>
</dbReference>
<evidence type="ECO:0000313" key="3">
    <source>
        <dbReference type="EMBL" id="PAE90002.1"/>
    </source>
</evidence>
<feature type="transmembrane region" description="Helical" evidence="1">
    <location>
        <begin position="196"/>
        <end position="213"/>
    </location>
</feature>
<keyword evidence="1" id="KW-0472">Membrane</keyword>
<dbReference type="NCBIfam" id="NF005808">
    <property type="entry name" value="PRK07668.1"/>
    <property type="match status" value="1"/>
</dbReference>
<dbReference type="EMBL" id="NPCC01000005">
    <property type="protein sequence ID" value="PAE90002.1"/>
    <property type="molecule type" value="Genomic_DNA"/>
</dbReference>
<name>A0A268P2L5_SHOCL</name>
<sequence>MISKEGKQYIESMRGYLISHGVKESEMEEFLEEAEVHLIKGERNGKTIEDIFGKSPKKYAKEIVAVSTISIKENIKHIINLIIGTFGFIITAILINRPLELSVLELVGYPVSFILWIAFAIATLRMTAFKSKTNELLLTFLCALIPSAVTVAVLIYSQSYNETILTIEGIPRYVLGSILIIVMIINFAVLFNLKFSFLYVILVFGSLWLFEYFKLEQVIYSELRFVLPGVLTYLMWRFYGRKILLDQQ</sequence>
<dbReference type="AlphaFoldDB" id="A0A268P2L5"/>
<evidence type="ECO:0000259" key="2">
    <source>
        <dbReference type="Pfam" id="PF08006"/>
    </source>
</evidence>
<dbReference type="Pfam" id="PF08006">
    <property type="entry name" value="HAAS_TM"/>
    <property type="match status" value="1"/>
</dbReference>
<keyword evidence="1" id="KW-1133">Transmembrane helix</keyword>
<dbReference type="PANTHER" id="PTHR41307:SF1">
    <property type="entry name" value="MEMBRANE PROTEIN"/>
    <property type="match status" value="1"/>
</dbReference>
<accession>A0A268P2L5</accession>
<reference evidence="3 4" key="1">
    <citation type="submission" date="2017-07" db="EMBL/GenBank/DDBJ databases">
        <title>Isolation and whole genome analysis of endospore-forming bacteria from heroin.</title>
        <authorList>
            <person name="Kalinowski J."/>
            <person name="Ahrens B."/>
            <person name="Al-Dilaimi A."/>
            <person name="Winkler A."/>
            <person name="Wibberg D."/>
            <person name="Schleenbecker U."/>
            <person name="Ruckert C."/>
            <person name="Wolfel R."/>
            <person name="Grass G."/>
        </authorList>
    </citation>
    <scope>NUCLEOTIDE SEQUENCE [LARGE SCALE GENOMIC DNA]</scope>
    <source>
        <strain evidence="3 4">7539</strain>
    </source>
</reference>
<dbReference type="PANTHER" id="PTHR41307">
    <property type="entry name" value="MEMBRANE PROTEIN-RELATED"/>
    <property type="match status" value="1"/>
</dbReference>
<evidence type="ECO:0000313" key="4">
    <source>
        <dbReference type="Proteomes" id="UP000216207"/>
    </source>
</evidence>
<organism evidence="3 4">
    <name type="scientific">Shouchella clausii</name>
    <name type="common">Alkalihalobacillus clausii</name>
    <dbReference type="NCBI Taxonomy" id="79880"/>
    <lineage>
        <taxon>Bacteria</taxon>
        <taxon>Bacillati</taxon>
        <taxon>Bacillota</taxon>
        <taxon>Bacilli</taxon>
        <taxon>Bacillales</taxon>
        <taxon>Bacillaceae</taxon>
        <taxon>Shouchella</taxon>
    </lineage>
</organism>
<comment type="caution">
    <text evidence="3">The sequence shown here is derived from an EMBL/GenBank/DDBJ whole genome shotgun (WGS) entry which is preliminary data.</text>
</comment>
<feature type="domain" description="HAAS transmembrane region" evidence="2">
    <location>
        <begin position="88"/>
        <end position="202"/>
    </location>
</feature>
<feature type="transmembrane region" description="Helical" evidence="1">
    <location>
        <begin position="78"/>
        <end position="95"/>
    </location>
</feature>
<feature type="transmembrane region" description="Helical" evidence="1">
    <location>
        <begin position="107"/>
        <end position="124"/>
    </location>
</feature>
<proteinExistence type="predicted"/>
<feature type="transmembrane region" description="Helical" evidence="1">
    <location>
        <begin position="219"/>
        <end position="239"/>
    </location>
</feature>
<dbReference type="SUPFAM" id="SSF158560">
    <property type="entry name" value="BH3980-like"/>
    <property type="match status" value="1"/>
</dbReference>
<feature type="transmembrane region" description="Helical" evidence="1">
    <location>
        <begin position="170"/>
        <end position="189"/>
    </location>
</feature>
<keyword evidence="1" id="KW-0812">Transmembrane</keyword>
<dbReference type="RefSeq" id="WP_095326132.1">
    <property type="nucleotide sequence ID" value="NZ_NPCC01000005.1"/>
</dbReference>
<gene>
    <name evidence="3" type="ORF">CHH72_03170</name>
</gene>
<feature type="transmembrane region" description="Helical" evidence="1">
    <location>
        <begin position="136"/>
        <end position="158"/>
    </location>
</feature>
<evidence type="ECO:0000256" key="1">
    <source>
        <dbReference type="SAM" id="Phobius"/>
    </source>
</evidence>
<dbReference type="InterPro" id="IPR012963">
    <property type="entry name" value="HAAS_TM"/>
</dbReference>
<protein>
    <recommendedName>
        <fullName evidence="2">HAAS transmembrane region domain-containing protein</fullName>
    </recommendedName>
</protein>